<protein>
    <recommendedName>
        <fullName evidence="4">Secreted protein</fullName>
    </recommendedName>
</protein>
<keyword evidence="3" id="KW-1185">Reference proteome</keyword>
<name>A0A2S4VBK8_9BASI</name>
<accession>A0A2S4VBK8</accession>
<comment type="caution">
    <text evidence="2">The sequence shown here is derived from an EMBL/GenBank/DDBJ whole genome shotgun (WGS) entry which is preliminary data.</text>
</comment>
<feature type="signal peptide" evidence="1">
    <location>
        <begin position="1"/>
        <end position="28"/>
    </location>
</feature>
<reference evidence="2" key="1">
    <citation type="submission" date="2017-12" db="EMBL/GenBank/DDBJ databases">
        <title>Gene loss provides genomic basis for host adaptation in cereal stripe rust fungi.</title>
        <authorList>
            <person name="Xia C."/>
        </authorList>
    </citation>
    <scope>NUCLEOTIDE SEQUENCE [LARGE SCALE GENOMIC DNA]</scope>
    <source>
        <strain evidence="2">93-210</strain>
    </source>
</reference>
<dbReference type="VEuPathDB" id="FungiDB:PSHT_08542"/>
<dbReference type="AlphaFoldDB" id="A0A2S4VBK8"/>
<dbReference type="VEuPathDB" id="FungiDB:PSTT_08624"/>
<evidence type="ECO:0008006" key="4">
    <source>
        <dbReference type="Google" id="ProtNLM"/>
    </source>
</evidence>
<organism evidence="2 3">
    <name type="scientific">Puccinia striiformis</name>
    <dbReference type="NCBI Taxonomy" id="27350"/>
    <lineage>
        <taxon>Eukaryota</taxon>
        <taxon>Fungi</taxon>
        <taxon>Dikarya</taxon>
        <taxon>Basidiomycota</taxon>
        <taxon>Pucciniomycotina</taxon>
        <taxon>Pucciniomycetes</taxon>
        <taxon>Pucciniales</taxon>
        <taxon>Pucciniaceae</taxon>
        <taxon>Puccinia</taxon>
    </lineage>
</organism>
<evidence type="ECO:0000313" key="3">
    <source>
        <dbReference type="Proteomes" id="UP000239156"/>
    </source>
</evidence>
<feature type="chain" id="PRO_5015496657" description="Secreted protein" evidence="1">
    <location>
        <begin position="29"/>
        <end position="137"/>
    </location>
</feature>
<evidence type="ECO:0000313" key="2">
    <source>
        <dbReference type="EMBL" id="POW06932.1"/>
    </source>
</evidence>
<proteinExistence type="predicted"/>
<evidence type="ECO:0000256" key="1">
    <source>
        <dbReference type="SAM" id="SignalP"/>
    </source>
</evidence>
<dbReference type="EMBL" id="PKSL01000080">
    <property type="protein sequence ID" value="POW06932.1"/>
    <property type="molecule type" value="Genomic_DNA"/>
</dbReference>
<dbReference type="Proteomes" id="UP000239156">
    <property type="component" value="Unassembled WGS sequence"/>
</dbReference>
<gene>
    <name evidence="2" type="ORF">PSTT_08624</name>
</gene>
<keyword evidence="1" id="KW-0732">Signal</keyword>
<sequence>MSLPYSSHNMNTILSCLITFGLLSMAQAGTTSVPLDNVHPTSYEFTIDSAHPQGVFAIKTDTASGILNCNTCKDFYTAKGCVKLTSRKADSGTPQTCTKGYVPLARKQSGKRGSSSVSFSNNASAYAIRSSLLCIPG</sequence>